<dbReference type="PANTHER" id="PTHR46580:SF4">
    <property type="entry name" value="ATP_GTP-BINDING PROTEIN"/>
    <property type="match status" value="1"/>
</dbReference>
<comment type="caution">
    <text evidence="2">The sequence shown here is derived from an EMBL/GenBank/DDBJ whole genome shotgun (WGS) entry which is preliminary data.</text>
</comment>
<proteinExistence type="predicted"/>
<keyword evidence="1" id="KW-0732">Signal</keyword>
<name>A0A0S8JZT0_UNCW3</name>
<feature type="non-terminal residue" evidence="2">
    <location>
        <position position="1"/>
    </location>
</feature>
<gene>
    <name evidence="2" type="ORF">AMJ74_01785</name>
</gene>
<reference evidence="2 3" key="1">
    <citation type="journal article" date="2015" name="Microbiome">
        <title>Genomic resolution of linkages in carbon, nitrogen, and sulfur cycling among widespread estuary sediment bacteria.</title>
        <authorList>
            <person name="Baker B.J."/>
            <person name="Lazar C.S."/>
            <person name="Teske A.P."/>
            <person name="Dick G.J."/>
        </authorList>
    </citation>
    <scope>NUCLEOTIDE SEQUENCE [LARGE SCALE GENOMIC DNA]</scope>
    <source>
        <strain evidence="2">SM1_77</strain>
    </source>
</reference>
<evidence type="ECO:0008006" key="4">
    <source>
        <dbReference type="Google" id="ProtNLM"/>
    </source>
</evidence>
<dbReference type="Pfam" id="PF13517">
    <property type="entry name" value="FG-GAP_3"/>
    <property type="match status" value="2"/>
</dbReference>
<dbReference type="Gene3D" id="2.130.10.130">
    <property type="entry name" value="Integrin alpha, N-terminal"/>
    <property type="match status" value="2"/>
</dbReference>
<dbReference type="Proteomes" id="UP000050975">
    <property type="component" value="Unassembled WGS sequence"/>
</dbReference>
<organism evidence="2 3">
    <name type="scientific">candidate division WOR_3 bacterium SM1_77</name>
    <dbReference type="NCBI Taxonomy" id="1703778"/>
    <lineage>
        <taxon>Bacteria</taxon>
        <taxon>Bacteria division WOR-3</taxon>
    </lineage>
</organism>
<sequence length="505" mass="55414">NAGNCESGDLDIDGYPDLVFTSCTGNCIRIFWGTANGPNPSNWTDLLLYSWNESCYIADFNKDGYLDIAVGHYDGMNGAIFWGSATGFAAWSVTLLPGGGRHNFEVADFDKNGWLDIVFAQQLHGFSVVYWGDTLGYSPNDTTLLQNPGSHTHGCSVADLDKNGFLDIVLTCFGGDALYIYAGSTGGFALWKVLNPGPCYGGTTIADLNEDGHLDIICARGYGVQAQPLVYWGSSAGYLESNKTPIGISVDASGVLAADYNNDGHFDVMVHNYAYPPEPSYILMGPDYMPQYQLPTARDHHGRFREIGNVYNREYYEDYVSSVFDAESTTDWGTIEWDAILPGGSSISFWVRTGDTPNLDDSYLDWIPITNGALIPTGFNARYIQYKARLAYSNPCGLPRLEEVRVSYDSGARRAPFAEVECVPNPIIGSAEIHFTCVSNEVSVRIFGVDGALIRELSNLYFHNTEGIAVWDCRDNAHRVVPGGVYFLRIQDGDVSSSHKVVVLE</sequence>
<accession>A0A0S8JZT0</accession>
<dbReference type="SUPFAM" id="SSF69318">
    <property type="entry name" value="Integrin alpha N-terminal domain"/>
    <property type="match status" value="1"/>
</dbReference>
<dbReference type="PANTHER" id="PTHR46580">
    <property type="entry name" value="SENSOR KINASE-RELATED"/>
    <property type="match status" value="1"/>
</dbReference>
<evidence type="ECO:0000256" key="1">
    <source>
        <dbReference type="ARBA" id="ARBA00022729"/>
    </source>
</evidence>
<evidence type="ECO:0000313" key="3">
    <source>
        <dbReference type="Proteomes" id="UP000050975"/>
    </source>
</evidence>
<dbReference type="Gene3D" id="2.60.40.4070">
    <property type="match status" value="1"/>
</dbReference>
<dbReference type="AlphaFoldDB" id="A0A0S8JZT0"/>
<protein>
    <recommendedName>
        <fullName evidence="4">Secretion system C-terminal sorting domain-containing protein</fullName>
    </recommendedName>
</protein>
<dbReference type="InterPro" id="IPR013517">
    <property type="entry name" value="FG-GAP"/>
</dbReference>
<dbReference type="EMBL" id="LJVE01000018">
    <property type="protein sequence ID" value="KPL15300.1"/>
    <property type="molecule type" value="Genomic_DNA"/>
</dbReference>
<dbReference type="InterPro" id="IPR028994">
    <property type="entry name" value="Integrin_alpha_N"/>
</dbReference>
<evidence type="ECO:0000313" key="2">
    <source>
        <dbReference type="EMBL" id="KPL15300.1"/>
    </source>
</evidence>